<evidence type="ECO:0000313" key="2">
    <source>
        <dbReference type="Proteomes" id="UP000790377"/>
    </source>
</evidence>
<dbReference type="EMBL" id="MU267591">
    <property type="protein sequence ID" value="KAH7916468.1"/>
    <property type="molecule type" value="Genomic_DNA"/>
</dbReference>
<organism evidence="1 2">
    <name type="scientific">Hygrophoropsis aurantiaca</name>
    <dbReference type="NCBI Taxonomy" id="72124"/>
    <lineage>
        <taxon>Eukaryota</taxon>
        <taxon>Fungi</taxon>
        <taxon>Dikarya</taxon>
        <taxon>Basidiomycota</taxon>
        <taxon>Agaricomycotina</taxon>
        <taxon>Agaricomycetes</taxon>
        <taxon>Agaricomycetidae</taxon>
        <taxon>Boletales</taxon>
        <taxon>Coniophorineae</taxon>
        <taxon>Hygrophoropsidaceae</taxon>
        <taxon>Hygrophoropsis</taxon>
    </lineage>
</organism>
<protein>
    <submittedName>
        <fullName evidence="1">Uncharacterized protein</fullName>
    </submittedName>
</protein>
<gene>
    <name evidence="1" type="ORF">BJ138DRAFT_1052838</name>
</gene>
<evidence type="ECO:0000313" key="1">
    <source>
        <dbReference type="EMBL" id="KAH7916468.1"/>
    </source>
</evidence>
<accession>A0ACB8AUK9</accession>
<proteinExistence type="predicted"/>
<keyword evidence="2" id="KW-1185">Reference proteome</keyword>
<name>A0ACB8AUK9_9AGAM</name>
<comment type="caution">
    <text evidence="1">The sequence shown here is derived from an EMBL/GenBank/DDBJ whole genome shotgun (WGS) entry which is preliminary data.</text>
</comment>
<reference evidence="1" key="1">
    <citation type="journal article" date="2021" name="New Phytol.">
        <title>Evolutionary innovations through gain and loss of genes in the ectomycorrhizal Boletales.</title>
        <authorList>
            <person name="Wu G."/>
            <person name="Miyauchi S."/>
            <person name="Morin E."/>
            <person name="Kuo A."/>
            <person name="Drula E."/>
            <person name="Varga T."/>
            <person name="Kohler A."/>
            <person name="Feng B."/>
            <person name="Cao Y."/>
            <person name="Lipzen A."/>
            <person name="Daum C."/>
            <person name="Hundley H."/>
            <person name="Pangilinan J."/>
            <person name="Johnson J."/>
            <person name="Barry K."/>
            <person name="LaButti K."/>
            <person name="Ng V."/>
            <person name="Ahrendt S."/>
            <person name="Min B."/>
            <person name="Choi I.G."/>
            <person name="Park H."/>
            <person name="Plett J.M."/>
            <person name="Magnuson J."/>
            <person name="Spatafora J.W."/>
            <person name="Nagy L.G."/>
            <person name="Henrissat B."/>
            <person name="Grigoriev I.V."/>
            <person name="Yang Z.L."/>
            <person name="Xu J."/>
            <person name="Martin F.M."/>
        </authorList>
    </citation>
    <scope>NUCLEOTIDE SEQUENCE</scope>
    <source>
        <strain evidence="1">ATCC 28755</strain>
    </source>
</reference>
<dbReference type="Proteomes" id="UP000790377">
    <property type="component" value="Unassembled WGS sequence"/>
</dbReference>
<sequence>MNCYPALPTLEGDIMLDVFTHRSMLSGITHDTTYGDTERLAELGESVFEMIITYILHSERPVLQADELMSKKERLMEADSISEWLSYYGLKNKVRCLPEVRETLDSPEETRFLFYSYIGALYSVQGFHTVLNWISKLIDPASEPRHPPSSNAMTGRAPSVFSSRSSVPPPPPSQPPPTAPPPPPSTLPTISVLAIFNQTMTQQGSTVEYPAESSGPSHQPRWVVRCIVNGVERGQGIGRSQKIAKEEAAKQAFAALGLIG</sequence>